<organism evidence="1 2">
    <name type="scientific">Baekduia soli</name>
    <dbReference type="NCBI Taxonomy" id="496014"/>
    <lineage>
        <taxon>Bacteria</taxon>
        <taxon>Bacillati</taxon>
        <taxon>Actinomycetota</taxon>
        <taxon>Thermoleophilia</taxon>
        <taxon>Solirubrobacterales</taxon>
        <taxon>Baekduiaceae</taxon>
        <taxon>Baekduia</taxon>
    </lineage>
</organism>
<dbReference type="RefSeq" id="WP_146922193.1">
    <property type="nucleotide sequence ID" value="NZ_CP042430.1"/>
</dbReference>
<reference evidence="1 2" key="1">
    <citation type="journal article" date="2018" name="J. Microbiol.">
        <title>Baekduia soli gen. nov., sp. nov., a novel bacterium isolated from the soil of Baekdu Mountain and proposal of a novel family name, Baekduiaceae fam. nov.</title>
        <authorList>
            <person name="An D.S."/>
            <person name="Siddiqi M.Z."/>
            <person name="Kim K.H."/>
            <person name="Yu H.S."/>
            <person name="Im W.T."/>
        </authorList>
    </citation>
    <scope>NUCLEOTIDE SEQUENCE [LARGE SCALE GENOMIC DNA]</scope>
    <source>
        <strain evidence="1 2">BR7-21</strain>
    </source>
</reference>
<name>A0A5B8UAK0_9ACTN</name>
<dbReference type="KEGG" id="bsol:FSW04_21170"/>
<gene>
    <name evidence="1" type="ORF">FSW04_21170</name>
</gene>
<dbReference type="Proteomes" id="UP000321805">
    <property type="component" value="Chromosome"/>
</dbReference>
<dbReference type="EMBL" id="CP042430">
    <property type="protein sequence ID" value="QEC49828.1"/>
    <property type="molecule type" value="Genomic_DNA"/>
</dbReference>
<proteinExistence type="predicted"/>
<dbReference type="AlphaFoldDB" id="A0A5B8UAK0"/>
<evidence type="ECO:0000313" key="2">
    <source>
        <dbReference type="Proteomes" id="UP000321805"/>
    </source>
</evidence>
<sequence length="123" mass="12779">MTAHASAAGRLALRMLVENENEDGSQPVLQLAGEASHAAEAGRLARDLGARFLILHDALLLGGRLGPLPAECALVVLGLERHPAAGAAARARGARHYVLWDRAGEDLPRILRGEGQPAPATGA</sequence>
<keyword evidence="2" id="KW-1185">Reference proteome</keyword>
<accession>A0A5B8UAK0</accession>
<evidence type="ECO:0000313" key="1">
    <source>
        <dbReference type="EMBL" id="QEC49828.1"/>
    </source>
</evidence>
<protein>
    <submittedName>
        <fullName evidence="1">Uncharacterized protein</fullName>
    </submittedName>
</protein>